<dbReference type="PROSITE" id="PS51462">
    <property type="entry name" value="NUDIX"/>
    <property type="match status" value="1"/>
</dbReference>
<proteinExistence type="predicted"/>
<accession>A0A1G2PSP0</accession>
<dbReference type="AlphaFoldDB" id="A0A1G2PSP0"/>
<feature type="domain" description="Nudix hydrolase" evidence="1">
    <location>
        <begin position="6"/>
        <end position="154"/>
    </location>
</feature>
<gene>
    <name evidence="2" type="ORF">A3A97_01605</name>
</gene>
<name>A0A1G2PSP0_9BACT</name>
<dbReference type="PANTHER" id="PTHR43736">
    <property type="entry name" value="ADP-RIBOSE PYROPHOSPHATASE"/>
    <property type="match status" value="1"/>
</dbReference>
<evidence type="ECO:0000313" key="3">
    <source>
        <dbReference type="Proteomes" id="UP000176951"/>
    </source>
</evidence>
<dbReference type="InterPro" id="IPR000086">
    <property type="entry name" value="NUDIX_hydrolase_dom"/>
</dbReference>
<dbReference type="Gene3D" id="3.90.79.10">
    <property type="entry name" value="Nucleoside Triphosphate Pyrophosphohydrolase"/>
    <property type="match status" value="1"/>
</dbReference>
<dbReference type="PANTHER" id="PTHR43736:SF1">
    <property type="entry name" value="DIHYDRONEOPTERIN TRIPHOSPHATE DIPHOSPHATASE"/>
    <property type="match status" value="1"/>
</dbReference>
<dbReference type="Pfam" id="PF00293">
    <property type="entry name" value="NUDIX"/>
    <property type="match status" value="1"/>
</dbReference>
<sequence length="177" mass="20831">MSKTVCDHTSVGIIVTREEALRSQILLIKSTKPPYEWTLPSGHADLVKLNPTEKEFKSAARRELKEKTGLRAIQLYMIHQERTVRSCGRMNDNYHVWRIYASVYLGKIDRNKEEAQDVAWFTRAELEEHVWFTTRHQEGEVSEEEWLDNPGLEPIWCNELDIFKLFDDAEKIFPLRP</sequence>
<dbReference type="EMBL" id="MHSW01000029">
    <property type="protein sequence ID" value="OHA50769.1"/>
    <property type="molecule type" value="Genomic_DNA"/>
</dbReference>
<protein>
    <recommendedName>
        <fullName evidence="1">Nudix hydrolase domain-containing protein</fullName>
    </recommendedName>
</protein>
<evidence type="ECO:0000259" key="1">
    <source>
        <dbReference type="PROSITE" id="PS51462"/>
    </source>
</evidence>
<reference evidence="2 3" key="1">
    <citation type="journal article" date="2016" name="Nat. Commun.">
        <title>Thousands of microbial genomes shed light on interconnected biogeochemical processes in an aquifer system.</title>
        <authorList>
            <person name="Anantharaman K."/>
            <person name="Brown C.T."/>
            <person name="Hug L.A."/>
            <person name="Sharon I."/>
            <person name="Castelle C.J."/>
            <person name="Probst A.J."/>
            <person name="Thomas B.C."/>
            <person name="Singh A."/>
            <person name="Wilkins M.J."/>
            <person name="Karaoz U."/>
            <person name="Brodie E.L."/>
            <person name="Williams K.H."/>
            <person name="Hubbard S.S."/>
            <person name="Banfield J.F."/>
        </authorList>
    </citation>
    <scope>NUCLEOTIDE SEQUENCE [LARGE SCALE GENOMIC DNA]</scope>
</reference>
<comment type="caution">
    <text evidence="2">The sequence shown here is derived from an EMBL/GenBank/DDBJ whole genome shotgun (WGS) entry which is preliminary data.</text>
</comment>
<dbReference type="InterPro" id="IPR015797">
    <property type="entry name" value="NUDIX_hydrolase-like_dom_sf"/>
</dbReference>
<evidence type="ECO:0000313" key="2">
    <source>
        <dbReference type="EMBL" id="OHA50769.1"/>
    </source>
</evidence>
<dbReference type="CDD" id="cd02883">
    <property type="entry name" value="NUDIX_Hydrolase"/>
    <property type="match status" value="1"/>
</dbReference>
<dbReference type="Proteomes" id="UP000176951">
    <property type="component" value="Unassembled WGS sequence"/>
</dbReference>
<dbReference type="SUPFAM" id="SSF55811">
    <property type="entry name" value="Nudix"/>
    <property type="match status" value="1"/>
</dbReference>
<organism evidence="2 3">
    <name type="scientific">Candidatus Terrybacteria bacterium RIFCSPLOWO2_01_FULL_40_23</name>
    <dbReference type="NCBI Taxonomy" id="1802366"/>
    <lineage>
        <taxon>Bacteria</taxon>
        <taxon>Candidatus Terryibacteriota</taxon>
    </lineage>
</organism>